<reference evidence="10" key="1">
    <citation type="submission" date="2023-01" db="EMBL/GenBank/DDBJ databases">
        <title>Xenophilus mangrovi sp. nov., isolated from soil of Mangrove nature reserve.</title>
        <authorList>
            <person name="Xu S."/>
            <person name="Liu Z."/>
            <person name="Xu Y."/>
        </authorList>
    </citation>
    <scope>NUCLEOTIDE SEQUENCE</scope>
    <source>
        <strain evidence="10">YW8</strain>
    </source>
</reference>
<dbReference type="PANTHER" id="PTHR43124:SF3">
    <property type="entry name" value="CHLORAMPHENICOL EFFLUX PUMP RV0191"/>
    <property type="match status" value="1"/>
</dbReference>
<dbReference type="PROSITE" id="PS50850">
    <property type="entry name" value="MFS"/>
    <property type="match status" value="1"/>
</dbReference>
<feature type="transmembrane region" description="Helical" evidence="8">
    <location>
        <begin position="72"/>
        <end position="91"/>
    </location>
</feature>
<evidence type="ECO:0000313" key="10">
    <source>
        <dbReference type="EMBL" id="MDA7415740.1"/>
    </source>
</evidence>
<dbReference type="EMBL" id="JAQIPB010000002">
    <property type="protein sequence ID" value="MDA7415740.1"/>
    <property type="molecule type" value="Genomic_DNA"/>
</dbReference>
<dbReference type="Pfam" id="PF07690">
    <property type="entry name" value="MFS_1"/>
    <property type="match status" value="1"/>
</dbReference>
<organism evidence="10 11">
    <name type="scientific">Xenophilus arseniciresistens</name>
    <dbReference type="NCBI Taxonomy" id="1283306"/>
    <lineage>
        <taxon>Bacteria</taxon>
        <taxon>Pseudomonadati</taxon>
        <taxon>Pseudomonadota</taxon>
        <taxon>Betaproteobacteria</taxon>
        <taxon>Burkholderiales</taxon>
        <taxon>Comamonadaceae</taxon>
        <taxon>Xenophilus</taxon>
    </lineage>
</organism>
<dbReference type="GO" id="GO:0042910">
    <property type="term" value="F:xenobiotic transmembrane transporter activity"/>
    <property type="evidence" value="ECO:0007669"/>
    <property type="project" value="InterPro"/>
</dbReference>
<evidence type="ECO:0000256" key="3">
    <source>
        <dbReference type="ARBA" id="ARBA00022448"/>
    </source>
</evidence>
<evidence type="ECO:0000259" key="9">
    <source>
        <dbReference type="PROSITE" id="PS50850"/>
    </source>
</evidence>
<sequence>MSPALVVLVLALLLGIQPVTTDLYLPTLPALTQALGARVSQAQLTLTALLLAFGFAQLVFGALADRFGRRPVLLAGLGAYVLAALGTALAPSIEVLIAARTVQGAAMGAAVMVARAMVRDLYEPAEGARVMSRALTGLGIIACLCAPLGGLVSDLWGWRAALLSTAVFGGLAFALIALRFRESLARPDPRALEPGRLVAAWGGMLRHPVFTSFTALTAAAYALLFTFLASSSFVFINVLGLSKPAYGLVMLWNSLSYIAGTLLCRRWLPRHGVPGTVCRASLLSLVGGVCMGALALAGVQAVWAIVLPLTLVMVAHGVHQPCGQTGAIGPFPQAAGAASALNGFVQMVVAFGVGAWLGVALEEHSTRPLALGIAFWGVMLALLAWTLVRRHGGAQPVANKAARSTA</sequence>
<evidence type="ECO:0000256" key="8">
    <source>
        <dbReference type="RuleBase" id="RU365088"/>
    </source>
</evidence>
<keyword evidence="6 8" id="KW-1133">Transmembrane helix</keyword>
<proteinExistence type="inferred from homology"/>
<name>A0AAE3N4M0_9BURK</name>
<keyword evidence="7 8" id="KW-0472">Membrane</keyword>
<protein>
    <recommendedName>
        <fullName evidence="8">Bcr/CflA family efflux transporter</fullName>
    </recommendedName>
</protein>
<keyword evidence="3 8" id="KW-0813">Transport</keyword>
<feature type="transmembrane region" description="Helical" evidence="8">
    <location>
        <begin position="369"/>
        <end position="388"/>
    </location>
</feature>
<accession>A0AAE3N4M0</accession>
<comment type="caution">
    <text evidence="10">The sequence shown here is derived from an EMBL/GenBank/DDBJ whole genome shotgun (WGS) entry which is preliminary data.</text>
</comment>
<dbReference type="InterPro" id="IPR011701">
    <property type="entry name" value="MFS"/>
</dbReference>
<dbReference type="InterPro" id="IPR036259">
    <property type="entry name" value="MFS_trans_sf"/>
</dbReference>
<dbReference type="Proteomes" id="UP001212602">
    <property type="component" value="Unassembled WGS sequence"/>
</dbReference>
<dbReference type="SUPFAM" id="SSF103473">
    <property type="entry name" value="MFS general substrate transporter"/>
    <property type="match status" value="1"/>
</dbReference>
<dbReference type="RefSeq" id="WP_271427662.1">
    <property type="nucleotide sequence ID" value="NZ_JAQIPB010000002.1"/>
</dbReference>
<dbReference type="GO" id="GO:0005886">
    <property type="term" value="C:plasma membrane"/>
    <property type="evidence" value="ECO:0007669"/>
    <property type="project" value="UniProtKB-SubCell"/>
</dbReference>
<feature type="transmembrane region" description="Helical" evidence="8">
    <location>
        <begin position="213"/>
        <end position="239"/>
    </location>
</feature>
<evidence type="ECO:0000256" key="2">
    <source>
        <dbReference type="ARBA" id="ARBA00006236"/>
    </source>
</evidence>
<comment type="caution">
    <text evidence="8">Lacks conserved residue(s) required for the propagation of feature annotation.</text>
</comment>
<feature type="transmembrane region" description="Helical" evidence="8">
    <location>
        <begin position="339"/>
        <end position="357"/>
    </location>
</feature>
<dbReference type="InterPro" id="IPR050189">
    <property type="entry name" value="MFS_Efflux_Transporters"/>
</dbReference>
<dbReference type="AlphaFoldDB" id="A0AAE3N4M0"/>
<comment type="similarity">
    <text evidence="2 8">Belongs to the major facilitator superfamily. Bcr/CmlA family.</text>
</comment>
<feature type="domain" description="Major facilitator superfamily (MFS) profile" evidence="9">
    <location>
        <begin position="6"/>
        <end position="392"/>
    </location>
</feature>
<evidence type="ECO:0000256" key="5">
    <source>
        <dbReference type="ARBA" id="ARBA00022692"/>
    </source>
</evidence>
<gene>
    <name evidence="10" type="ORF">PGB34_05130</name>
</gene>
<feature type="transmembrane region" description="Helical" evidence="8">
    <location>
        <begin position="97"/>
        <end position="118"/>
    </location>
</feature>
<evidence type="ECO:0000256" key="4">
    <source>
        <dbReference type="ARBA" id="ARBA00022475"/>
    </source>
</evidence>
<keyword evidence="5 8" id="KW-0812">Transmembrane</keyword>
<dbReference type="Gene3D" id="1.20.1720.10">
    <property type="entry name" value="Multidrug resistance protein D"/>
    <property type="match status" value="1"/>
</dbReference>
<feature type="transmembrane region" description="Helical" evidence="8">
    <location>
        <begin position="130"/>
        <end position="150"/>
    </location>
</feature>
<feature type="transmembrane region" description="Helical" evidence="8">
    <location>
        <begin position="276"/>
        <end position="295"/>
    </location>
</feature>
<evidence type="ECO:0000256" key="1">
    <source>
        <dbReference type="ARBA" id="ARBA00004651"/>
    </source>
</evidence>
<dbReference type="GO" id="GO:1990961">
    <property type="term" value="P:xenobiotic detoxification by transmembrane export across the plasma membrane"/>
    <property type="evidence" value="ECO:0007669"/>
    <property type="project" value="InterPro"/>
</dbReference>
<dbReference type="InterPro" id="IPR004812">
    <property type="entry name" value="Efflux_drug-R_Bcr/CmlA"/>
</dbReference>
<evidence type="ECO:0000256" key="7">
    <source>
        <dbReference type="ARBA" id="ARBA00023136"/>
    </source>
</evidence>
<keyword evidence="4" id="KW-1003">Cell membrane</keyword>
<dbReference type="InterPro" id="IPR020846">
    <property type="entry name" value="MFS_dom"/>
</dbReference>
<evidence type="ECO:0000313" key="11">
    <source>
        <dbReference type="Proteomes" id="UP001212602"/>
    </source>
</evidence>
<feature type="transmembrane region" description="Helical" evidence="8">
    <location>
        <begin position="156"/>
        <end position="178"/>
    </location>
</feature>
<comment type="subcellular location">
    <subcellularLocation>
        <location evidence="8">Cell inner membrane</location>
        <topology evidence="8">Multi-pass membrane protein</topology>
    </subcellularLocation>
    <subcellularLocation>
        <location evidence="1">Cell membrane</location>
        <topology evidence="1">Multi-pass membrane protein</topology>
    </subcellularLocation>
</comment>
<keyword evidence="8" id="KW-0997">Cell inner membrane</keyword>
<feature type="transmembrane region" description="Helical" evidence="8">
    <location>
        <begin position="42"/>
        <end position="60"/>
    </location>
</feature>
<feature type="transmembrane region" description="Helical" evidence="8">
    <location>
        <begin position="245"/>
        <end position="264"/>
    </location>
</feature>
<dbReference type="NCBIfam" id="TIGR00710">
    <property type="entry name" value="efflux_Bcr_CflA"/>
    <property type="match status" value="1"/>
</dbReference>
<evidence type="ECO:0000256" key="6">
    <source>
        <dbReference type="ARBA" id="ARBA00022989"/>
    </source>
</evidence>
<dbReference type="PANTHER" id="PTHR43124">
    <property type="entry name" value="PURINE EFFLUX PUMP PBUE"/>
    <property type="match status" value="1"/>
</dbReference>
<keyword evidence="11" id="KW-1185">Reference proteome</keyword>